<gene>
    <name evidence="1" type="ORF">CALMAC_LOCUS9296</name>
</gene>
<evidence type="ECO:0000313" key="1">
    <source>
        <dbReference type="EMBL" id="VEN47570.1"/>
    </source>
</evidence>
<name>A0A653CKD2_CALMS</name>
<evidence type="ECO:0000313" key="2">
    <source>
        <dbReference type="Proteomes" id="UP000410492"/>
    </source>
</evidence>
<dbReference type="AlphaFoldDB" id="A0A653CKD2"/>
<keyword evidence="2" id="KW-1185">Reference proteome</keyword>
<protein>
    <submittedName>
        <fullName evidence="1">Uncharacterized protein</fullName>
    </submittedName>
</protein>
<reference evidence="1 2" key="1">
    <citation type="submission" date="2019-01" db="EMBL/GenBank/DDBJ databases">
        <authorList>
            <person name="Sayadi A."/>
        </authorList>
    </citation>
    <scope>NUCLEOTIDE SEQUENCE [LARGE SCALE GENOMIC DNA]</scope>
</reference>
<sequence>MKRRENEETKENSPGSKSDNYLFTVAFLAQYSTKTYMRSITLNRECSSSS</sequence>
<organism evidence="1 2">
    <name type="scientific">Callosobruchus maculatus</name>
    <name type="common">Southern cowpea weevil</name>
    <name type="synonym">Pulse bruchid</name>
    <dbReference type="NCBI Taxonomy" id="64391"/>
    <lineage>
        <taxon>Eukaryota</taxon>
        <taxon>Metazoa</taxon>
        <taxon>Ecdysozoa</taxon>
        <taxon>Arthropoda</taxon>
        <taxon>Hexapoda</taxon>
        <taxon>Insecta</taxon>
        <taxon>Pterygota</taxon>
        <taxon>Neoptera</taxon>
        <taxon>Endopterygota</taxon>
        <taxon>Coleoptera</taxon>
        <taxon>Polyphaga</taxon>
        <taxon>Cucujiformia</taxon>
        <taxon>Chrysomeloidea</taxon>
        <taxon>Chrysomelidae</taxon>
        <taxon>Bruchinae</taxon>
        <taxon>Bruchini</taxon>
        <taxon>Callosobruchus</taxon>
    </lineage>
</organism>
<dbReference type="EMBL" id="CAACVG010007902">
    <property type="protein sequence ID" value="VEN47570.1"/>
    <property type="molecule type" value="Genomic_DNA"/>
</dbReference>
<proteinExistence type="predicted"/>
<accession>A0A653CKD2</accession>
<dbReference type="Proteomes" id="UP000410492">
    <property type="component" value="Unassembled WGS sequence"/>
</dbReference>
<feature type="non-terminal residue" evidence="1">
    <location>
        <position position="50"/>
    </location>
</feature>